<evidence type="ECO:0000313" key="2">
    <source>
        <dbReference type="Proteomes" id="UP000179934"/>
    </source>
</evidence>
<dbReference type="STRING" id="646.BJD16_12540"/>
<dbReference type="InterPro" id="IPR052931">
    <property type="entry name" value="Prophage_regulatory_activator"/>
</dbReference>
<gene>
    <name evidence="1" type="ORF">BJD16_12540</name>
</gene>
<dbReference type="GeneID" id="58922928"/>
<protein>
    <submittedName>
        <fullName evidence="1">Transcriptional regulator</fullName>
    </submittedName>
</protein>
<organism evidence="1 2">
    <name type="scientific">Aeromonas sobria</name>
    <dbReference type="NCBI Taxonomy" id="646"/>
    <lineage>
        <taxon>Bacteria</taxon>
        <taxon>Pseudomonadati</taxon>
        <taxon>Pseudomonadota</taxon>
        <taxon>Gammaproteobacteria</taxon>
        <taxon>Aeromonadales</taxon>
        <taxon>Aeromonadaceae</taxon>
        <taxon>Aeromonas</taxon>
    </lineage>
</organism>
<reference evidence="1 2" key="1">
    <citation type="submission" date="2016-09" db="EMBL/GenBank/DDBJ databases">
        <title>Draft Genome Sequence of Aeromonas sobria Strain 08005, Isolated from Sick Rana catesbeiana.</title>
        <authorList>
            <person name="Yang Q."/>
        </authorList>
    </citation>
    <scope>NUCLEOTIDE SEQUENCE [LARGE SCALE GENOMIC DNA]</scope>
    <source>
        <strain evidence="1 2">08005</strain>
    </source>
</reference>
<dbReference type="InterPro" id="IPR010260">
    <property type="entry name" value="AlpA"/>
</dbReference>
<evidence type="ECO:0000313" key="1">
    <source>
        <dbReference type="EMBL" id="OHY93612.1"/>
    </source>
</evidence>
<dbReference type="EMBL" id="MKFU01000010">
    <property type="protein sequence ID" value="OHY93612.1"/>
    <property type="molecule type" value="Genomic_DNA"/>
</dbReference>
<sequence>MKLLKLKDVMAMTSLSKASVYRQMNDGKFPASVKIGPRSVAWVSSEIESWIEEKINLR</sequence>
<comment type="caution">
    <text evidence="1">The sequence shown here is derived from an EMBL/GenBank/DDBJ whole genome shotgun (WGS) entry which is preliminary data.</text>
</comment>
<dbReference type="Pfam" id="PF05930">
    <property type="entry name" value="Phage_AlpA"/>
    <property type="match status" value="1"/>
</dbReference>
<dbReference type="OrthoDB" id="8455288at2"/>
<dbReference type="Proteomes" id="UP000179934">
    <property type="component" value="Unassembled WGS sequence"/>
</dbReference>
<dbReference type="PANTHER" id="PTHR36154">
    <property type="entry name" value="DNA-BINDING TRANSCRIPTIONAL ACTIVATOR ALPA"/>
    <property type="match status" value="1"/>
</dbReference>
<name>A0A1S2CY26_AERSO</name>
<dbReference type="AlphaFoldDB" id="A0A1S2CY26"/>
<dbReference type="RefSeq" id="WP_013724060.1">
    <property type="nucleotide sequence ID" value="NZ_CDBW01000028.1"/>
</dbReference>
<accession>A0A1S2CY26</accession>
<proteinExistence type="predicted"/>
<dbReference type="Gene3D" id="1.10.238.160">
    <property type="match status" value="1"/>
</dbReference>
<dbReference type="PANTHER" id="PTHR36154:SF1">
    <property type="entry name" value="DNA-BINDING TRANSCRIPTIONAL ACTIVATOR ALPA"/>
    <property type="match status" value="1"/>
</dbReference>